<feature type="modified residue" description="Phosphohistidine" evidence="9">
    <location>
        <position position="1255"/>
    </location>
</feature>
<dbReference type="InterPro" id="IPR036061">
    <property type="entry name" value="CheW-like_dom_sf"/>
</dbReference>
<feature type="domain" description="HPt" evidence="15">
    <location>
        <begin position="1208"/>
        <end position="1310"/>
    </location>
</feature>
<feature type="domain" description="Histidine kinase" evidence="13">
    <location>
        <begin position="1510"/>
        <end position="1710"/>
    </location>
</feature>
<dbReference type="InterPro" id="IPR002545">
    <property type="entry name" value="CheW-lke_dom"/>
</dbReference>
<dbReference type="SMART" id="SM00260">
    <property type="entry name" value="CheW"/>
    <property type="match status" value="1"/>
</dbReference>
<feature type="modified residue" description="Phosphohistidine" evidence="9">
    <location>
        <position position="727"/>
    </location>
</feature>
<dbReference type="Gene3D" id="2.30.30.40">
    <property type="entry name" value="SH3 Domains"/>
    <property type="match status" value="1"/>
</dbReference>
<evidence type="ECO:0000256" key="6">
    <source>
        <dbReference type="ARBA" id="ARBA00022777"/>
    </source>
</evidence>
<feature type="modified residue" description="Phosphohistidine" evidence="9">
    <location>
        <position position="1073"/>
    </location>
</feature>
<evidence type="ECO:0000256" key="4">
    <source>
        <dbReference type="ARBA" id="ARBA00022553"/>
    </source>
</evidence>
<feature type="domain" description="HPt" evidence="15">
    <location>
        <begin position="1027"/>
        <end position="1129"/>
    </location>
</feature>
<reference evidence="16" key="1">
    <citation type="submission" date="2020-05" db="EMBL/GenBank/DDBJ databases">
        <authorList>
            <person name="Delgado-Blas J."/>
        </authorList>
    </citation>
    <scope>NUCLEOTIDE SEQUENCE</scope>
    <source>
        <strain evidence="16">BB1454</strain>
    </source>
</reference>
<dbReference type="SUPFAM" id="SSF47384">
    <property type="entry name" value="Homodimeric domain of signal transducing histidine kinase"/>
    <property type="match status" value="1"/>
</dbReference>
<dbReference type="RefSeq" id="WP_234686881.1">
    <property type="nucleotide sequence ID" value="NZ_CAHPSC010000029.1"/>
</dbReference>
<dbReference type="Pfam" id="PF26379">
    <property type="entry name" value="FimL_2nd"/>
    <property type="match status" value="1"/>
</dbReference>
<name>A0AA35D7U2_9BURK</name>
<keyword evidence="6" id="KW-0418">Kinase</keyword>
<organism evidence="16 17">
    <name type="scientific">Comamonas aquatica</name>
    <dbReference type="NCBI Taxonomy" id="225991"/>
    <lineage>
        <taxon>Bacteria</taxon>
        <taxon>Pseudomonadati</taxon>
        <taxon>Pseudomonadota</taxon>
        <taxon>Betaproteobacteria</taxon>
        <taxon>Burkholderiales</taxon>
        <taxon>Comamonadaceae</taxon>
        <taxon>Comamonas</taxon>
    </lineage>
</organism>
<feature type="region of interest" description="Disordered" evidence="12">
    <location>
        <begin position="596"/>
        <end position="620"/>
    </location>
</feature>
<dbReference type="EMBL" id="CAHPSC010000029">
    <property type="protein sequence ID" value="CAB5693408.1"/>
    <property type="molecule type" value="Genomic_DNA"/>
</dbReference>
<comment type="caution">
    <text evidence="16">The sequence shown here is derived from an EMBL/GenBank/DDBJ whole genome shotgun (WGS) entry which is preliminary data.</text>
</comment>
<dbReference type="PROSITE" id="PS50894">
    <property type="entry name" value="HPT"/>
    <property type="match status" value="3"/>
</dbReference>
<dbReference type="EC" id="2.7.13.3" evidence="2"/>
<dbReference type="GO" id="GO:0006935">
    <property type="term" value="P:chemotaxis"/>
    <property type="evidence" value="ECO:0007669"/>
    <property type="project" value="InterPro"/>
</dbReference>
<gene>
    <name evidence="16" type="primary">cheA_2</name>
    <name evidence="16" type="ORF">GHA_02196</name>
</gene>
<feature type="domain" description="Response regulatory" evidence="14">
    <location>
        <begin position="1891"/>
        <end position="2007"/>
    </location>
</feature>
<feature type="modified residue" description="4-aspartylphosphate" evidence="10">
    <location>
        <position position="1940"/>
    </location>
</feature>
<dbReference type="InterPro" id="IPR051315">
    <property type="entry name" value="Bact_Chemotaxis_CheA"/>
</dbReference>
<evidence type="ECO:0000259" key="13">
    <source>
        <dbReference type="PROSITE" id="PS50109"/>
    </source>
</evidence>
<dbReference type="GO" id="GO:0005737">
    <property type="term" value="C:cytoplasm"/>
    <property type="evidence" value="ECO:0007669"/>
    <property type="project" value="InterPro"/>
</dbReference>
<dbReference type="PANTHER" id="PTHR43395:SF8">
    <property type="entry name" value="HISTIDINE KINASE"/>
    <property type="match status" value="1"/>
</dbReference>
<dbReference type="FunFam" id="3.30.565.10:FF:000016">
    <property type="entry name" value="Chemotaxis protein CheA, putative"/>
    <property type="match status" value="1"/>
</dbReference>
<proteinExistence type="predicted"/>
<dbReference type="SUPFAM" id="SSF47226">
    <property type="entry name" value="Histidine-containing phosphotransfer domain, HPT domain"/>
    <property type="match status" value="5"/>
</dbReference>
<dbReference type="InterPro" id="IPR008207">
    <property type="entry name" value="Sig_transdc_His_kin_Hpt_dom"/>
</dbReference>
<evidence type="ECO:0000256" key="9">
    <source>
        <dbReference type="PROSITE-ProRule" id="PRU00110"/>
    </source>
</evidence>
<evidence type="ECO:0000256" key="3">
    <source>
        <dbReference type="ARBA" id="ARBA00021495"/>
    </source>
</evidence>
<evidence type="ECO:0000259" key="15">
    <source>
        <dbReference type="PROSITE" id="PS50894"/>
    </source>
</evidence>
<sequence>MSPTEATAPIGHVSQSDRDLGPLAWVLDELRKSMDAAVKATRRFVREAEEARDSDLAALDSSPLRMAKQQLHQSSGALDMVGMPQAALLLRAMETAMQHYVQQPADCTEAVALTLEKASFALLEFLESVLAGKPVSAVALFPQYRDVQALFGNHTKVHPADLWPVERRLRDPALPYEVSPLGYGPEPRKVLDTSVLQIVKGSEVAPAGERMREICLGFAQAQTDVQMRIFWKVAAAFFDAMAHGQLKPDIYTKRVASRLLTVSAALAKSDPVAPERLLQDMLFFCAQAAQEGHPGQAVAVVWRAVHEAFDLQRHAVVNYEQPRFGRFDPHLLAQARKRIATATEVWSALAGGDVQKCKPAVDQFTLVCDSLVKLHPGSLPLARALMQVVHSVATQAQSPSPEVAMEVATAVLYLQAAFASLDMADDAMASHADTLAGRLLQVLAGQPAQPLEPWMEQLYRQVSDQQTMGSVVGELRGTLADAEKLLDQYFRNPADTAVLAPVAAHLSQMRGVLSVLGLDQASQAMVRMRQNVERLQTEQVPEDEQHRLFNKMGNSLGALGFLIDMLSYQRNLARKLYEFDEQEGELKLLMGRVRHRASDGEGPASREAMQAREPQSPPPVELVAPEVPVTPEAVPAAATEAVSQPSADLAPASKAAITPPVADTQAVAAPVPTPVLQVEPEDTDGELLGIFLEEAREVVSNGRAALQALAEEPANLSEQTVLRRAFHTLKGSSRMVGLDDFGQAGWAMEQMLNAWLAEQKAMPEPMRQLSGQALDAFEAWVGAIEAKAAQHWQSAPFRASADAMRLDARFIPLDRQAVQGAAATEVAPPVAEVDAAQWSAAQALDLEDLAASAPALTEDAEAAPFDSLDVAALSGDVPVTAEAAAPLAPEAVTEAWAEEPVAALPALEEPEARAMEVPQAEEISFDEFDALLHEAGDGISAPILPVAPSREEVVERPAPSEVAESVEATAEAGMLEDVAATAELDPESESELTLSGVDEVPFAPAAIPAADAAPAEPPAAQVKQIGDLSVPLPLFNVYLSEAEGWSYRLLDALTAWQENLEEAQPDSVIAWAHSLAGSSATVGFQALSGLARKLEAALQHVEPQACGVAEQVQVFVQAAEEIRGLLHQFAAGFLRTASAEVQQRLQDVLQANLELAPAPVAAQAPAEVDEPLPQAAAVAQERSAPLLPPFDAAMPQAGVDGDDDIDVFDVIDPDLFPIFEEEAVELLPVLGAAMREWAGHPTRLEARSTLLRALHTLKGSARLAGALRLGEMAHRLESALEALDVDTVTTEQIEPLFGRLDSMEASFGLLRAVGEQTPETPVRIEPVASSLEGALPADAVPPATAAQPQVADVVDAAPAPAAVAQPVAVPPEAPPPALAGGVRQGVQPTVRVRAQLLDRLINEAGEVMIARSRLDERVGSIKHSLNDLTHNLERLRHQLRDIEVQAESQMQSRMQLSKEAGADFDPLEFDRFTRVQELTRMMAESVNDVATVQRNLLRDVAGAEDDLVAQGRQARELQRDLLRTRMVEFDAISERLYAVVRLTAKETGKQVKLGLSGGTIEMDRGVLERMVPAFEHLLRNCVDHGIETPEERVAAGKPATGSIQVHVQQEGNDVAVRVSDDGAGLNVARIRDKALERGLISAEETVDAARAAQLVFMPGFTTAEQLTGVSGRGIGMDVVRSEVQALGGRIETVTQDGQGSSFRLVLPLTTAVTQVVMLRAGEFSVGVPASLVEVVRRVSLADLEAAYRTGELVDGEDRVPFFWAGAVWSQSPRSLEVGAGKTRPVVICRSASQRIALHVDEVLGHQEVVVKHLGAQMSRLPGLTGMSVLASGAVVLIYNPVALTAVYGTQIRQLGAGLPALLDAQAAQQLQHAMAPQAPLSGIQAASQVPLVMVVDDSITVRRVSQRLLQREGYRVVTAADGLQALEQLQEELPCVVLSDIEMPRMDGFDLLRNIRAQARLQHLPIIMITSRMAQKHRDLAMELGANHYLGKPYSDEELMGLVHHYAVGKPLPLAAESAGAEAVDG</sequence>
<keyword evidence="7" id="KW-0902">Two-component regulatory system</keyword>
<dbReference type="Gene3D" id="1.20.120.160">
    <property type="entry name" value="HPT domain"/>
    <property type="match status" value="3"/>
</dbReference>
<dbReference type="CDD" id="cd00088">
    <property type="entry name" value="HPT"/>
    <property type="match status" value="2"/>
</dbReference>
<dbReference type="InterPro" id="IPR001789">
    <property type="entry name" value="Sig_transdc_resp-reg_receiver"/>
</dbReference>
<dbReference type="PROSITE" id="PS50109">
    <property type="entry name" value="HIS_KIN"/>
    <property type="match status" value="1"/>
</dbReference>
<dbReference type="Gene3D" id="3.40.50.2300">
    <property type="match status" value="1"/>
</dbReference>
<evidence type="ECO:0000256" key="5">
    <source>
        <dbReference type="ARBA" id="ARBA00022679"/>
    </source>
</evidence>
<dbReference type="Pfam" id="PF01627">
    <property type="entry name" value="Hpt"/>
    <property type="match status" value="3"/>
</dbReference>
<feature type="domain" description="HPt" evidence="15">
    <location>
        <begin position="680"/>
        <end position="787"/>
    </location>
</feature>
<dbReference type="Pfam" id="PF00072">
    <property type="entry name" value="Response_reg"/>
    <property type="match status" value="1"/>
</dbReference>
<dbReference type="PROSITE" id="PS50110">
    <property type="entry name" value="RESPONSE_REGULATORY"/>
    <property type="match status" value="1"/>
</dbReference>
<comment type="function">
    <text evidence="8">Involved in the transmission of sensory signals from the chemoreceptors to the flagellar motors. CheA is autophosphorylated; it can transfer its phosphate group to either CheB or CheY.</text>
</comment>
<keyword evidence="11" id="KW-0175">Coiled coil</keyword>
<dbReference type="SMART" id="SM01231">
    <property type="entry name" value="H-kinase_dim"/>
    <property type="match status" value="1"/>
</dbReference>
<dbReference type="InterPro" id="IPR036097">
    <property type="entry name" value="HisK_dim/P_sf"/>
</dbReference>
<dbReference type="InterPro" id="IPR004358">
    <property type="entry name" value="Sig_transdc_His_kin-like_C"/>
</dbReference>
<evidence type="ECO:0000256" key="2">
    <source>
        <dbReference type="ARBA" id="ARBA00012438"/>
    </source>
</evidence>
<dbReference type="InterPro" id="IPR005467">
    <property type="entry name" value="His_kinase_dom"/>
</dbReference>
<protein>
    <recommendedName>
        <fullName evidence="3">Chemotaxis protein CheA</fullName>
        <ecNumber evidence="2">2.7.13.3</ecNumber>
    </recommendedName>
</protein>
<evidence type="ECO:0000256" key="12">
    <source>
        <dbReference type="SAM" id="MobiDB-lite"/>
    </source>
</evidence>
<dbReference type="Pfam" id="PF02518">
    <property type="entry name" value="HATPase_c"/>
    <property type="match status" value="1"/>
</dbReference>
<comment type="catalytic activity">
    <reaction evidence="1">
        <text>ATP + protein L-histidine = ADP + protein N-phospho-L-histidine.</text>
        <dbReference type="EC" id="2.7.13.3"/>
    </reaction>
</comment>
<evidence type="ECO:0000256" key="8">
    <source>
        <dbReference type="ARBA" id="ARBA00035100"/>
    </source>
</evidence>
<evidence type="ECO:0000313" key="16">
    <source>
        <dbReference type="EMBL" id="CAB5693408.1"/>
    </source>
</evidence>
<dbReference type="InterPro" id="IPR036641">
    <property type="entry name" value="HPT_dom_sf"/>
</dbReference>
<dbReference type="Gene3D" id="3.30.565.10">
    <property type="entry name" value="Histidine kinase-like ATPase, C-terminal domain"/>
    <property type="match status" value="1"/>
</dbReference>
<dbReference type="PANTHER" id="PTHR43395">
    <property type="entry name" value="SENSOR HISTIDINE KINASE CHEA"/>
    <property type="match status" value="1"/>
</dbReference>
<evidence type="ECO:0000313" key="17">
    <source>
        <dbReference type="Proteomes" id="UP000834458"/>
    </source>
</evidence>
<dbReference type="InterPro" id="IPR003594">
    <property type="entry name" value="HATPase_dom"/>
</dbReference>
<evidence type="ECO:0000256" key="7">
    <source>
        <dbReference type="ARBA" id="ARBA00023012"/>
    </source>
</evidence>
<dbReference type="Proteomes" id="UP000834458">
    <property type="component" value="Unassembled WGS sequence"/>
</dbReference>
<evidence type="ECO:0000259" key="14">
    <source>
        <dbReference type="PROSITE" id="PS50110"/>
    </source>
</evidence>
<dbReference type="PRINTS" id="PR00344">
    <property type="entry name" value="BCTRLSENSOR"/>
</dbReference>
<dbReference type="GO" id="GO:0000155">
    <property type="term" value="F:phosphorelay sensor kinase activity"/>
    <property type="evidence" value="ECO:0007669"/>
    <property type="project" value="InterPro"/>
</dbReference>
<dbReference type="InterPro" id="IPR036890">
    <property type="entry name" value="HATPase_C_sf"/>
</dbReference>
<dbReference type="InterPro" id="IPR011006">
    <property type="entry name" value="CheY-like_superfamily"/>
</dbReference>
<evidence type="ECO:0000256" key="1">
    <source>
        <dbReference type="ARBA" id="ARBA00000085"/>
    </source>
</evidence>
<keyword evidence="4 10" id="KW-0597">Phosphoprotein</keyword>
<evidence type="ECO:0000256" key="11">
    <source>
        <dbReference type="SAM" id="Coils"/>
    </source>
</evidence>
<dbReference type="SMART" id="SM00387">
    <property type="entry name" value="HATPase_c"/>
    <property type="match status" value="1"/>
</dbReference>
<dbReference type="Pfam" id="PF02895">
    <property type="entry name" value="H-kinase_dim"/>
    <property type="match status" value="1"/>
</dbReference>
<feature type="coiled-coil region" evidence="11">
    <location>
        <begin position="1425"/>
        <end position="1452"/>
    </location>
</feature>
<dbReference type="SUPFAM" id="SSF52172">
    <property type="entry name" value="CheY-like"/>
    <property type="match status" value="1"/>
</dbReference>
<evidence type="ECO:0000256" key="10">
    <source>
        <dbReference type="PROSITE-ProRule" id="PRU00169"/>
    </source>
</evidence>
<dbReference type="SUPFAM" id="SSF50341">
    <property type="entry name" value="CheW-like"/>
    <property type="match status" value="1"/>
</dbReference>
<dbReference type="SMART" id="SM00448">
    <property type="entry name" value="REC"/>
    <property type="match status" value="1"/>
</dbReference>
<dbReference type="Pfam" id="PF01584">
    <property type="entry name" value="CheW"/>
    <property type="match status" value="1"/>
</dbReference>
<keyword evidence="5 16" id="KW-0808">Transferase</keyword>
<dbReference type="SMART" id="SM00073">
    <property type="entry name" value="HPT"/>
    <property type="match status" value="3"/>
</dbReference>
<dbReference type="InterPro" id="IPR058661">
    <property type="entry name" value="FimL_2nd"/>
</dbReference>
<dbReference type="InterPro" id="IPR004105">
    <property type="entry name" value="CheA-like_dim"/>
</dbReference>
<dbReference type="CDD" id="cd17546">
    <property type="entry name" value="REC_hyHK_CKI1_RcsC-like"/>
    <property type="match status" value="1"/>
</dbReference>
<accession>A0AA35D7U2</accession>
<dbReference type="SUPFAM" id="SSF55874">
    <property type="entry name" value="ATPase domain of HSP90 chaperone/DNA topoisomerase II/histidine kinase"/>
    <property type="match status" value="1"/>
</dbReference>